<gene>
    <name evidence="3" type="ORF">D1866_08455</name>
    <name evidence="2" type="ORF">GFB69_11665</name>
</gene>
<proteinExistence type="predicted"/>
<evidence type="ECO:0000313" key="3">
    <source>
        <dbReference type="EMBL" id="QGR22024.1"/>
    </source>
</evidence>
<evidence type="ECO:0000313" key="4">
    <source>
        <dbReference type="Proteomes" id="UP000426328"/>
    </source>
</evidence>
<sequence>MRSSQVGIILFIIILIVVAAIGIYLNSEISALSSSYNCLASKYNALKSEFYTMNSSYTNLKANYTELANNYNTLKSYFTTLLGYYESLNESFYGNKSMLLSELNLEDGYATAYQVLEYLASSNAKEIANMFCPNVTGFISVGKINGSFSGIVNVNKMFSQVFAYPIVRAFLCCGVIYNASSDCLVLSALVKYCNVNSTGGTTFIYVLYHMTLTNPSMFTWKISSVNVYNYFNEIQYQMALDGLTYIHAICSKDTPVISELGIGQFPSYVFFCSNLPLAGNYTVPQLNSLLKNVTTFNIRIDYYNFTAVGNCLSGVIYAYVNMVYNGHTFCGELKITEHAKVQTNGLPEIYQVSFCKM</sequence>
<evidence type="ECO:0000313" key="5">
    <source>
        <dbReference type="Proteomes" id="UP000474054"/>
    </source>
</evidence>
<dbReference type="KEGG" id="aamb:D1866_08455"/>
<keyword evidence="1" id="KW-0812">Transmembrane</keyword>
<dbReference type="Proteomes" id="UP000426328">
    <property type="component" value="Chromosome"/>
</dbReference>
<keyword evidence="1" id="KW-0472">Membrane</keyword>
<organism evidence="3 4">
    <name type="scientific">Acidianus ambivalens</name>
    <name type="common">Desulfurolobus ambivalens</name>
    <dbReference type="NCBI Taxonomy" id="2283"/>
    <lineage>
        <taxon>Archaea</taxon>
        <taxon>Thermoproteota</taxon>
        <taxon>Thermoprotei</taxon>
        <taxon>Sulfolobales</taxon>
        <taxon>Sulfolobaceae</taxon>
        <taxon>Acidianus</taxon>
    </lineage>
</organism>
<reference evidence="3 4" key="2">
    <citation type="submission" date="2019-10" db="EMBL/GenBank/DDBJ databases">
        <title>Genome Sequences from Six Type Strain Members of the Archaeal Family Sulfolobaceae: Acidianus ambivalens, Acidianus infernus, Metallosphaera prunae, Stygiolobus azoricus, Sulfolobus metallicus, and Sulfurisphaera ohwakuensis.</title>
        <authorList>
            <person name="Counts J.A."/>
            <person name="Kelly R.M."/>
        </authorList>
    </citation>
    <scope>NUCLEOTIDE SEQUENCE [LARGE SCALE GENOMIC DNA]</scope>
    <source>
        <strain evidence="3 4">LEI 10</strain>
    </source>
</reference>
<keyword evidence="1" id="KW-1133">Transmembrane helix</keyword>
<keyword evidence="4" id="KW-1185">Reference proteome</keyword>
<accession>A0A650CVX1</accession>
<dbReference type="RefSeq" id="WP_152943087.1">
    <property type="nucleotide sequence ID" value="NZ_CP045482.1"/>
</dbReference>
<dbReference type="EMBL" id="CP045482">
    <property type="protein sequence ID" value="QGR22024.1"/>
    <property type="molecule type" value="Genomic_DNA"/>
</dbReference>
<protein>
    <submittedName>
        <fullName evidence="3">Uncharacterized protein</fullName>
    </submittedName>
</protein>
<dbReference type="AlphaFoldDB" id="A0A650CVX1"/>
<dbReference type="EMBL" id="WHYS01000003">
    <property type="protein sequence ID" value="MQL56350.1"/>
    <property type="molecule type" value="Genomic_DNA"/>
</dbReference>
<feature type="transmembrane region" description="Helical" evidence="1">
    <location>
        <begin position="7"/>
        <end position="25"/>
    </location>
</feature>
<evidence type="ECO:0000256" key="1">
    <source>
        <dbReference type="SAM" id="Phobius"/>
    </source>
</evidence>
<evidence type="ECO:0000313" key="2">
    <source>
        <dbReference type="EMBL" id="MQL56350.1"/>
    </source>
</evidence>
<name>A0A650CVX1_ACIAM</name>
<reference evidence="2 5" key="1">
    <citation type="submission" date="2019-10" db="EMBL/GenBank/DDBJ databases">
        <title>Comparative genomics of sulfur disproportionating microorganisms.</title>
        <authorList>
            <person name="Ward L.M."/>
            <person name="Bertran E."/>
            <person name="Johnston D."/>
        </authorList>
    </citation>
    <scope>NUCLEOTIDE SEQUENCE [LARGE SCALE GENOMIC DNA]</scope>
    <source>
        <strain evidence="2 5">DSM 3772</strain>
    </source>
</reference>
<dbReference type="GeneID" id="42779761"/>
<dbReference type="Proteomes" id="UP000474054">
    <property type="component" value="Unassembled WGS sequence"/>
</dbReference>